<reference evidence="1 2" key="1">
    <citation type="journal article" date="2024" name="Plant Biotechnol. J.">
        <title>Genome and CRISPR/Cas9 system of a widespread forest tree (Populus alba) in the world.</title>
        <authorList>
            <person name="Liu Y.J."/>
            <person name="Jiang P.F."/>
            <person name="Han X.M."/>
            <person name="Li X.Y."/>
            <person name="Wang H.M."/>
            <person name="Wang Y.J."/>
            <person name="Wang X.X."/>
            <person name="Zeng Q.Y."/>
        </authorList>
    </citation>
    <scope>NUCLEOTIDE SEQUENCE [LARGE SCALE GENOMIC DNA]</scope>
    <source>
        <strain evidence="2">cv. PAL-ZL1</strain>
    </source>
</reference>
<evidence type="ECO:0000313" key="2">
    <source>
        <dbReference type="Proteomes" id="UP000309997"/>
    </source>
</evidence>
<comment type="caution">
    <text evidence="1">The sequence shown here is derived from an EMBL/GenBank/DDBJ whole genome shotgun (WGS) entry which is preliminary data.</text>
</comment>
<keyword evidence="2" id="KW-1185">Reference proteome</keyword>
<sequence>MDYDGSEGKTVLNGSSLSIEEDSASTSLVSSPVHRLPRRGRCRLIEPDQNHNWFGSNMKPNTLLTLLWSSPDGSWAFSQLICAAFVVHKAGPWQSPFR</sequence>
<proteinExistence type="predicted"/>
<dbReference type="EMBL" id="RCHU02000006">
    <property type="protein sequence ID" value="KAL3586613.1"/>
    <property type="molecule type" value="Genomic_DNA"/>
</dbReference>
<accession>A0ACC4C5V8</accession>
<name>A0ACC4C5V8_POPAL</name>
<dbReference type="Proteomes" id="UP000309997">
    <property type="component" value="Unassembled WGS sequence"/>
</dbReference>
<organism evidence="1 2">
    <name type="scientific">Populus alba</name>
    <name type="common">White poplar</name>
    <dbReference type="NCBI Taxonomy" id="43335"/>
    <lineage>
        <taxon>Eukaryota</taxon>
        <taxon>Viridiplantae</taxon>
        <taxon>Streptophyta</taxon>
        <taxon>Embryophyta</taxon>
        <taxon>Tracheophyta</taxon>
        <taxon>Spermatophyta</taxon>
        <taxon>Magnoliopsida</taxon>
        <taxon>eudicotyledons</taxon>
        <taxon>Gunneridae</taxon>
        <taxon>Pentapetalae</taxon>
        <taxon>rosids</taxon>
        <taxon>fabids</taxon>
        <taxon>Malpighiales</taxon>
        <taxon>Salicaceae</taxon>
        <taxon>Saliceae</taxon>
        <taxon>Populus</taxon>
    </lineage>
</organism>
<protein>
    <submittedName>
        <fullName evidence="1">Uncharacterized protein</fullName>
    </submittedName>
</protein>
<evidence type="ECO:0000313" key="1">
    <source>
        <dbReference type="EMBL" id="KAL3586613.1"/>
    </source>
</evidence>
<gene>
    <name evidence="1" type="ORF">D5086_013480</name>
</gene>